<keyword evidence="9" id="KW-0914">Notch signaling pathway</keyword>
<gene>
    <name evidence="21" type="ORF">PODLI_1B019189</name>
</gene>
<dbReference type="Gene3D" id="2.60.40.3510">
    <property type="match status" value="1"/>
</dbReference>
<name>A0AA35KP63_9SAUR</name>
<evidence type="ECO:0000256" key="8">
    <source>
        <dbReference type="ARBA" id="ARBA00022843"/>
    </source>
</evidence>
<keyword evidence="11 16" id="KW-0472">Membrane</keyword>
<dbReference type="PROSITE" id="PS01187">
    <property type="entry name" value="EGF_CA"/>
    <property type="match status" value="1"/>
</dbReference>
<feature type="disulfide bond" evidence="14">
    <location>
        <begin position="319"/>
        <end position="336"/>
    </location>
</feature>
<dbReference type="GO" id="GO:0030154">
    <property type="term" value="P:cell differentiation"/>
    <property type="evidence" value="ECO:0007669"/>
    <property type="project" value="UniProtKB-KW"/>
</dbReference>
<dbReference type="SUPFAM" id="SSF57196">
    <property type="entry name" value="EGF/Laminin"/>
    <property type="match status" value="4"/>
</dbReference>
<dbReference type="InterPro" id="IPR018097">
    <property type="entry name" value="EGF_Ca-bd_CS"/>
</dbReference>
<dbReference type="Proteomes" id="UP001178461">
    <property type="component" value="Chromosome 8"/>
</dbReference>
<dbReference type="GO" id="GO:0071944">
    <property type="term" value="C:cell periphery"/>
    <property type="evidence" value="ECO:0007669"/>
    <property type="project" value="UniProtKB-ARBA"/>
</dbReference>
<dbReference type="SMART" id="SM00179">
    <property type="entry name" value="EGF_CA"/>
    <property type="match status" value="7"/>
</dbReference>
<evidence type="ECO:0000256" key="3">
    <source>
        <dbReference type="ARBA" id="ARBA00022536"/>
    </source>
</evidence>
<feature type="disulfide bond" evidence="14">
    <location>
        <begin position="567"/>
        <end position="576"/>
    </location>
</feature>
<evidence type="ECO:0000256" key="5">
    <source>
        <dbReference type="ARBA" id="ARBA00022729"/>
    </source>
</evidence>
<comment type="caution">
    <text evidence="14">Lacks conserved residue(s) required for the propagation of feature annotation.</text>
</comment>
<dbReference type="Gene3D" id="2.10.25.10">
    <property type="entry name" value="Laminin"/>
    <property type="match status" value="8"/>
</dbReference>
<feature type="disulfide bond" evidence="14">
    <location>
        <begin position="606"/>
        <end position="615"/>
    </location>
</feature>
<evidence type="ECO:0000256" key="15">
    <source>
        <dbReference type="PROSITE-ProRule" id="PRU00377"/>
    </source>
</evidence>
<comment type="subcellular location">
    <subcellularLocation>
        <location evidence="1 16">Membrane</location>
        <topology evidence="1 16">Single-pass type I membrane protein</topology>
    </subcellularLocation>
</comment>
<feature type="region of interest" description="Disordered" evidence="17">
    <location>
        <begin position="729"/>
        <end position="783"/>
    </location>
</feature>
<evidence type="ECO:0000256" key="13">
    <source>
        <dbReference type="ARBA" id="ARBA00023180"/>
    </source>
</evidence>
<feature type="disulfide bond" evidence="15">
    <location>
        <begin position="272"/>
        <end position="281"/>
    </location>
</feature>
<dbReference type="FunFam" id="2.10.25.10:FF:000294">
    <property type="entry name" value="Delta-like protein"/>
    <property type="match status" value="1"/>
</dbReference>
<dbReference type="Pfam" id="PF12661">
    <property type="entry name" value="hEGF"/>
    <property type="match status" value="2"/>
</dbReference>
<dbReference type="InterPro" id="IPR051022">
    <property type="entry name" value="Notch_Cell-Fate_Det"/>
</dbReference>
<evidence type="ECO:0000256" key="7">
    <source>
        <dbReference type="ARBA" id="ARBA00022782"/>
    </source>
</evidence>
<dbReference type="EMBL" id="OX395133">
    <property type="protein sequence ID" value="CAI5780884.1"/>
    <property type="molecule type" value="Genomic_DNA"/>
</dbReference>
<dbReference type="InterPro" id="IPR000152">
    <property type="entry name" value="EGF-type_Asp/Asn_hydroxyl_site"/>
</dbReference>
<dbReference type="PROSITE" id="PS51051">
    <property type="entry name" value="DSL"/>
    <property type="match status" value="1"/>
</dbReference>
<dbReference type="PROSITE" id="PS00022">
    <property type="entry name" value="EGF_1"/>
    <property type="match status" value="7"/>
</dbReference>
<keyword evidence="8" id="KW-0832">Ubl conjugation</keyword>
<dbReference type="InterPro" id="IPR013032">
    <property type="entry name" value="EGF-like_CS"/>
</dbReference>
<feature type="domain" description="EGF-like" evidence="19">
    <location>
        <begin position="381"/>
        <end position="419"/>
    </location>
</feature>
<keyword evidence="5 16" id="KW-0732">Signal</keyword>
<keyword evidence="7" id="KW-0221">Differentiation</keyword>
<dbReference type="Pfam" id="PF21700">
    <property type="entry name" value="EGF_DL_JAG"/>
    <property type="match status" value="1"/>
</dbReference>
<keyword evidence="12 14" id="KW-1015">Disulfide bond</keyword>
<evidence type="ECO:0000256" key="9">
    <source>
        <dbReference type="ARBA" id="ARBA00022976"/>
    </source>
</evidence>
<evidence type="ECO:0000259" key="19">
    <source>
        <dbReference type="PROSITE" id="PS50026"/>
    </source>
</evidence>
<evidence type="ECO:0000313" key="21">
    <source>
        <dbReference type="EMBL" id="CAI5780884.1"/>
    </source>
</evidence>
<dbReference type="InterPro" id="IPR011651">
    <property type="entry name" value="Notch_ligand_N"/>
</dbReference>
<evidence type="ECO:0000256" key="11">
    <source>
        <dbReference type="ARBA" id="ARBA00023136"/>
    </source>
</evidence>
<dbReference type="Gene3D" id="2.10.25.140">
    <property type="match status" value="1"/>
</dbReference>
<dbReference type="PANTHER" id="PTHR24049:SF22">
    <property type="entry name" value="DROSOPHILA CRUMBS HOMOLOG"/>
    <property type="match status" value="1"/>
</dbReference>
<feature type="transmembrane region" description="Helical" evidence="18">
    <location>
        <begin position="670"/>
        <end position="694"/>
    </location>
</feature>
<organism evidence="21 22">
    <name type="scientific">Podarcis lilfordi</name>
    <name type="common">Lilford's wall lizard</name>
    <dbReference type="NCBI Taxonomy" id="74358"/>
    <lineage>
        <taxon>Eukaryota</taxon>
        <taxon>Metazoa</taxon>
        <taxon>Chordata</taxon>
        <taxon>Craniata</taxon>
        <taxon>Vertebrata</taxon>
        <taxon>Euteleostomi</taxon>
        <taxon>Lepidosauria</taxon>
        <taxon>Squamata</taxon>
        <taxon>Bifurcata</taxon>
        <taxon>Unidentata</taxon>
        <taxon>Episquamata</taxon>
        <taxon>Laterata</taxon>
        <taxon>Lacertibaenia</taxon>
        <taxon>Lacertidae</taxon>
        <taxon>Podarcis</taxon>
    </lineage>
</organism>
<evidence type="ECO:0000256" key="6">
    <source>
        <dbReference type="ARBA" id="ARBA00022737"/>
    </source>
</evidence>
<keyword evidence="13" id="KW-0325">Glycoprotein</keyword>
<dbReference type="Pfam" id="PF01414">
    <property type="entry name" value="DSL"/>
    <property type="match status" value="1"/>
</dbReference>
<evidence type="ECO:0000256" key="2">
    <source>
        <dbReference type="ARBA" id="ARBA00022473"/>
    </source>
</evidence>
<evidence type="ECO:0000313" key="22">
    <source>
        <dbReference type="Proteomes" id="UP001178461"/>
    </source>
</evidence>
<feature type="domain" description="EGF-like" evidence="19">
    <location>
        <begin position="310"/>
        <end position="348"/>
    </location>
</feature>
<feature type="disulfide bond" evidence="14">
    <location>
        <begin position="409"/>
        <end position="418"/>
    </location>
</feature>
<dbReference type="Pfam" id="PF00008">
    <property type="entry name" value="EGF"/>
    <property type="match status" value="4"/>
</dbReference>
<feature type="disulfide bond" evidence="15">
    <location>
        <begin position="285"/>
        <end position="297"/>
    </location>
</feature>
<feature type="disulfide bond" evidence="14">
    <location>
        <begin position="338"/>
        <end position="347"/>
    </location>
</feature>
<evidence type="ECO:0000256" key="17">
    <source>
        <dbReference type="SAM" id="MobiDB-lite"/>
    </source>
</evidence>
<feature type="domain" description="EGF-like" evidence="19">
    <location>
        <begin position="542"/>
        <end position="577"/>
    </location>
</feature>
<dbReference type="PANTHER" id="PTHR24049">
    <property type="entry name" value="CRUMBS FAMILY MEMBER"/>
    <property type="match status" value="1"/>
</dbReference>
<dbReference type="PROSITE" id="PS01186">
    <property type="entry name" value="EGF_2"/>
    <property type="match status" value="4"/>
</dbReference>
<evidence type="ECO:0000256" key="12">
    <source>
        <dbReference type="ARBA" id="ARBA00023157"/>
    </source>
</evidence>
<evidence type="ECO:0000259" key="20">
    <source>
        <dbReference type="PROSITE" id="PS51051"/>
    </source>
</evidence>
<dbReference type="InterPro" id="IPR009030">
    <property type="entry name" value="Growth_fac_rcpt_cys_sf"/>
</dbReference>
<reference evidence="21" key="1">
    <citation type="submission" date="2022-12" db="EMBL/GenBank/DDBJ databases">
        <authorList>
            <person name="Alioto T."/>
            <person name="Alioto T."/>
            <person name="Gomez Garrido J."/>
        </authorList>
    </citation>
    <scope>NUCLEOTIDE SEQUENCE</scope>
</reference>
<feature type="domain" description="EGF-like" evidence="19">
    <location>
        <begin position="618"/>
        <end position="651"/>
    </location>
</feature>
<dbReference type="PROSITE" id="PS00010">
    <property type="entry name" value="ASX_HYDROXYL"/>
    <property type="match status" value="3"/>
</dbReference>
<dbReference type="CDD" id="cd00054">
    <property type="entry name" value="EGF_CA"/>
    <property type="match status" value="6"/>
</dbReference>
<comment type="function">
    <text evidence="16">Putative Notch ligand involved in the mediation of Notch signaling.</text>
</comment>
<feature type="domain" description="EGF-like" evidence="19">
    <location>
        <begin position="504"/>
        <end position="540"/>
    </location>
</feature>
<keyword evidence="3 14" id="KW-0245">EGF-like domain</keyword>
<evidence type="ECO:0000256" key="18">
    <source>
        <dbReference type="SAM" id="Phobius"/>
    </source>
</evidence>
<dbReference type="SMART" id="SM00051">
    <property type="entry name" value="DSL"/>
    <property type="match status" value="1"/>
</dbReference>
<proteinExistence type="predicted"/>
<dbReference type="GO" id="GO:0016020">
    <property type="term" value="C:membrane"/>
    <property type="evidence" value="ECO:0007669"/>
    <property type="project" value="UniProtKB-SubCell"/>
</dbReference>
<keyword evidence="22" id="KW-1185">Reference proteome</keyword>
<feature type="domain" description="EGF-like" evidence="19">
    <location>
        <begin position="428"/>
        <end position="464"/>
    </location>
</feature>
<dbReference type="Pfam" id="PF07645">
    <property type="entry name" value="EGF_CA"/>
    <property type="match status" value="1"/>
</dbReference>
<dbReference type="GO" id="GO:0005509">
    <property type="term" value="F:calcium ion binding"/>
    <property type="evidence" value="ECO:0007669"/>
    <property type="project" value="InterPro"/>
</dbReference>
<feature type="domain" description="DSL" evidence="20">
    <location>
        <begin position="270"/>
        <end position="314"/>
    </location>
</feature>
<dbReference type="FunFam" id="2.10.25.10:FF:000007">
    <property type="entry name" value="Delta-like protein"/>
    <property type="match status" value="1"/>
</dbReference>
<feature type="disulfide bond" evidence="14">
    <location>
        <begin position="546"/>
        <end position="556"/>
    </location>
</feature>
<evidence type="ECO:0000256" key="16">
    <source>
        <dbReference type="RuleBase" id="RU280815"/>
    </source>
</evidence>
<dbReference type="FunFam" id="2.10.25.10:FF:000018">
    <property type="entry name" value="Delta-like 1"/>
    <property type="match status" value="1"/>
</dbReference>
<dbReference type="AlphaFoldDB" id="A0AA35KP63"/>
<dbReference type="GO" id="GO:0007219">
    <property type="term" value="P:Notch signaling pathway"/>
    <property type="evidence" value="ECO:0007669"/>
    <property type="project" value="UniProtKB-KW"/>
</dbReference>
<keyword evidence="4 16" id="KW-0812">Transmembrane</keyword>
<dbReference type="Pfam" id="PF07657">
    <property type="entry name" value="MNNL"/>
    <property type="match status" value="1"/>
</dbReference>
<dbReference type="PROSITE" id="PS50026">
    <property type="entry name" value="EGF_3"/>
    <property type="match status" value="8"/>
</dbReference>
<dbReference type="FunFam" id="2.10.25.140:FF:000001">
    <property type="entry name" value="Delta-like protein"/>
    <property type="match status" value="1"/>
</dbReference>
<feature type="disulfide bond" evidence="14">
    <location>
        <begin position="530"/>
        <end position="539"/>
    </location>
</feature>
<dbReference type="FunFam" id="2.10.25.10:FF:000185">
    <property type="entry name" value="basement membrane-specific heparan sulfate proteoglycan core protein-like"/>
    <property type="match status" value="1"/>
</dbReference>
<feature type="disulfide bond" evidence="15">
    <location>
        <begin position="305"/>
        <end position="314"/>
    </location>
</feature>
<feature type="domain" description="EGF-like" evidence="19">
    <location>
        <begin position="579"/>
        <end position="616"/>
    </location>
</feature>
<dbReference type="InterPro" id="IPR000742">
    <property type="entry name" value="EGF"/>
</dbReference>
<keyword evidence="6 16" id="KW-0677">Repeat</keyword>
<feature type="region of interest" description="Disordered" evidence="17">
    <location>
        <begin position="64"/>
        <end position="86"/>
    </location>
</feature>
<accession>A0AA35KP63</accession>
<dbReference type="SUPFAM" id="SSF57184">
    <property type="entry name" value="Growth factor receptor domain"/>
    <property type="match status" value="1"/>
</dbReference>
<feature type="disulfide bond" evidence="14">
    <location>
        <begin position="492"/>
        <end position="501"/>
    </location>
</feature>
<protein>
    <recommendedName>
        <fullName evidence="16">Delta-like protein</fullName>
    </recommendedName>
</protein>
<keyword evidence="2 16" id="KW-0217">Developmental protein</keyword>
<dbReference type="SMART" id="SM00181">
    <property type="entry name" value="EGF"/>
    <property type="match status" value="9"/>
</dbReference>
<feature type="disulfide bond" evidence="14">
    <location>
        <begin position="454"/>
        <end position="463"/>
    </location>
</feature>
<evidence type="ECO:0000256" key="1">
    <source>
        <dbReference type="ARBA" id="ARBA00004479"/>
    </source>
</evidence>
<dbReference type="InterPro" id="IPR001881">
    <property type="entry name" value="EGF-like_Ca-bd_dom"/>
</dbReference>
<dbReference type="InterPro" id="IPR049883">
    <property type="entry name" value="NOTCH1_EGF-like"/>
</dbReference>
<evidence type="ECO:0000256" key="14">
    <source>
        <dbReference type="PROSITE-ProRule" id="PRU00076"/>
    </source>
</evidence>
<dbReference type="InterPro" id="IPR001774">
    <property type="entry name" value="DSL"/>
</dbReference>
<keyword evidence="10 16" id="KW-1133">Transmembrane helix</keyword>
<evidence type="ECO:0000256" key="4">
    <source>
        <dbReference type="ARBA" id="ARBA00022692"/>
    </source>
</evidence>
<dbReference type="FunFam" id="2.10.25.10:FF:000146">
    <property type="entry name" value="Putative neurogenic locus notch"/>
    <property type="match status" value="1"/>
</dbReference>
<evidence type="ECO:0000256" key="10">
    <source>
        <dbReference type="ARBA" id="ARBA00022989"/>
    </source>
</evidence>
<sequence>MSGGPAQRSQSAAGRLRQRQQQRRLWLRFPIRIGAALPGGWAPSAAWPGQRVLDAPRWATGQGLPLPGRRGRGAGGCPPPTAASTMRRRRTPGDVLCTFVFLLCCARPQVSEAAGTFELQIRFARNEKGVLADGRCCRGGLDPPCPVAQQCHAFFRVCLKEYQLRALPGGPCVLGAATTPVLGGNVFSTGHQKKSDHAGRVVIPFDFAWPRSYSLVLEAWDAANASDVTSQGGGQLMERVTRSGMLNPGEGWQDLWHHGRSTSLEYRVRVRCQEHYYGPACNFLCRPRDDFFGHHSCDAAGNKVCLDGWTGDECTRAICRPGCHETHGTCEEPGECKCHYGWTGQLCDECILFPGCVHGSCTEPWKCDCETNWGGILCNKDLNYCGSHRPCKNGGTCANNEPNEYECLCPDGFHGRNCEEALLPLPVAELTCAPELCANGGTCLNTSPGFRCVCPPGWSGELCQHEVTDCLSQPCSHGGTCKDLPDGFKCLCTPQWTGKTCQIDVNECQKNPCLHARGCKNLIGGYFCDCLDGWTGTNCDIRENSCRRRCRNGGTCQVKGGRHLCTCREGYTGAECETELRSCGGAPCLHGGQCQEMENKTFLCNCPPGLSGSRCEVFVDPCSSNPCPDNASCVGSEGSYVCSCPEGATCRQLRDACLDGVCQGAANTTVLYVLLPLAALLVLLVPTLVLLALWMHRKSQGTPPAAPEPATNNSLQPDAVHLIRNFTHGDAEQGPGEEEATAKAGRPPGTRPSCGLPKTDISNEERAKLNRLNAAPALPRPLL</sequence>
<feature type="domain" description="EGF-like" evidence="19">
    <location>
        <begin position="466"/>
        <end position="502"/>
    </location>
</feature>